<dbReference type="InterPro" id="IPR013783">
    <property type="entry name" value="Ig-like_fold"/>
</dbReference>
<feature type="non-terminal residue" evidence="6">
    <location>
        <position position="1"/>
    </location>
</feature>
<name>A0ABD0RR74_CIRMR</name>
<evidence type="ECO:0000313" key="7">
    <source>
        <dbReference type="Proteomes" id="UP001529510"/>
    </source>
</evidence>
<dbReference type="GO" id="GO:0002250">
    <property type="term" value="P:adaptive immune response"/>
    <property type="evidence" value="ECO:0007669"/>
    <property type="project" value="UniProtKB-KW"/>
</dbReference>
<evidence type="ECO:0000256" key="4">
    <source>
        <dbReference type="ARBA" id="ARBA00023319"/>
    </source>
</evidence>
<dbReference type="SUPFAM" id="SSF48726">
    <property type="entry name" value="Immunoglobulin"/>
    <property type="match status" value="1"/>
</dbReference>
<dbReference type="Gene3D" id="2.60.40.10">
    <property type="entry name" value="Immunoglobulins"/>
    <property type="match status" value="1"/>
</dbReference>
<dbReference type="PANTHER" id="PTHR19367:SF18">
    <property type="entry name" value="T CELL RECEPTOR ALPHA VARIABLE 16"/>
    <property type="match status" value="1"/>
</dbReference>
<dbReference type="InterPro" id="IPR036179">
    <property type="entry name" value="Ig-like_dom_sf"/>
</dbReference>
<keyword evidence="2" id="KW-0391">Immunity</keyword>
<evidence type="ECO:0000256" key="1">
    <source>
        <dbReference type="ARBA" id="ARBA00022729"/>
    </source>
</evidence>
<feature type="domain" description="Immunoglobulin V-set" evidence="5">
    <location>
        <begin position="3"/>
        <end position="58"/>
    </location>
</feature>
<protein>
    <recommendedName>
        <fullName evidence="5">Immunoglobulin V-set domain-containing protein</fullName>
    </recommendedName>
</protein>
<dbReference type="InterPro" id="IPR051287">
    <property type="entry name" value="TCR_variable_region"/>
</dbReference>
<keyword evidence="7" id="KW-1185">Reference proteome</keyword>
<organism evidence="6 7">
    <name type="scientific">Cirrhinus mrigala</name>
    <name type="common">Mrigala</name>
    <dbReference type="NCBI Taxonomy" id="683832"/>
    <lineage>
        <taxon>Eukaryota</taxon>
        <taxon>Metazoa</taxon>
        <taxon>Chordata</taxon>
        <taxon>Craniata</taxon>
        <taxon>Vertebrata</taxon>
        <taxon>Euteleostomi</taxon>
        <taxon>Actinopterygii</taxon>
        <taxon>Neopterygii</taxon>
        <taxon>Teleostei</taxon>
        <taxon>Ostariophysi</taxon>
        <taxon>Cypriniformes</taxon>
        <taxon>Cyprinidae</taxon>
        <taxon>Labeoninae</taxon>
        <taxon>Labeonini</taxon>
        <taxon>Cirrhinus</taxon>
    </lineage>
</organism>
<gene>
    <name evidence="6" type="ORF">M9458_004219</name>
</gene>
<dbReference type="PANTHER" id="PTHR19367">
    <property type="entry name" value="T-CELL RECEPTOR ALPHA CHAIN V REGION"/>
    <property type="match status" value="1"/>
</dbReference>
<proteinExistence type="predicted"/>
<dbReference type="EMBL" id="JAMKFB020000002">
    <property type="protein sequence ID" value="KAL0201032.1"/>
    <property type="molecule type" value="Genomic_DNA"/>
</dbReference>
<keyword evidence="3" id="KW-0675">Receptor</keyword>
<dbReference type="Proteomes" id="UP001529510">
    <property type="component" value="Unassembled WGS sequence"/>
</dbReference>
<evidence type="ECO:0000256" key="3">
    <source>
        <dbReference type="ARBA" id="ARBA00023170"/>
    </source>
</evidence>
<evidence type="ECO:0000256" key="2">
    <source>
        <dbReference type="ARBA" id="ARBA00023130"/>
    </source>
</evidence>
<evidence type="ECO:0000259" key="5">
    <source>
        <dbReference type="Pfam" id="PF07686"/>
    </source>
</evidence>
<evidence type="ECO:0000313" key="6">
    <source>
        <dbReference type="EMBL" id="KAL0201032.1"/>
    </source>
</evidence>
<comment type="caution">
    <text evidence="6">The sequence shown here is derived from an EMBL/GenBank/DDBJ whole genome shotgun (WGS) entry which is preliminary data.</text>
</comment>
<reference evidence="6 7" key="1">
    <citation type="submission" date="2024-05" db="EMBL/GenBank/DDBJ databases">
        <title>Genome sequencing and assembly of Indian major carp, Cirrhinus mrigala (Hamilton, 1822).</title>
        <authorList>
            <person name="Mohindra V."/>
            <person name="Chowdhury L.M."/>
            <person name="Lal K."/>
            <person name="Jena J.K."/>
        </authorList>
    </citation>
    <scope>NUCLEOTIDE SEQUENCE [LARGE SCALE GENOMIC DNA]</scope>
    <source>
        <strain evidence="6">CM1030</strain>
        <tissue evidence="6">Blood</tissue>
    </source>
</reference>
<feature type="non-terminal residue" evidence="6">
    <location>
        <position position="64"/>
    </location>
</feature>
<dbReference type="AlphaFoldDB" id="A0ABD0RR74"/>
<sequence>STPKFILYIYESGLMSDNKPQRFTPRINKSAKLVDLEISSVAVTDSAVYYCALRPTVTGNKATL</sequence>
<keyword evidence="2" id="KW-1064">Adaptive immunity</keyword>
<accession>A0ABD0RR74</accession>
<dbReference type="Pfam" id="PF07686">
    <property type="entry name" value="V-set"/>
    <property type="match status" value="1"/>
</dbReference>
<dbReference type="InterPro" id="IPR013106">
    <property type="entry name" value="Ig_V-set"/>
</dbReference>
<keyword evidence="4" id="KW-0393">Immunoglobulin domain</keyword>
<keyword evidence="1" id="KW-0732">Signal</keyword>